<dbReference type="Pfam" id="PF00018">
    <property type="entry name" value="SH3_1"/>
    <property type="match status" value="1"/>
</dbReference>
<dbReference type="PANTHER" id="PTHR46037">
    <property type="entry name" value="PROTEIN ENHANCER OF SEVENLESS 2B"/>
    <property type="match status" value="1"/>
</dbReference>
<accession>A0A183SYS1</accession>
<proteinExistence type="predicted"/>
<dbReference type="Gene3D" id="2.30.30.40">
    <property type="entry name" value="SH3 Domains"/>
    <property type="match status" value="1"/>
</dbReference>
<dbReference type="OrthoDB" id="10255964at2759"/>
<evidence type="ECO:0000313" key="6">
    <source>
        <dbReference type="Proteomes" id="UP000275846"/>
    </source>
</evidence>
<dbReference type="EMBL" id="UYSU01035199">
    <property type="protein sequence ID" value="VDL95754.1"/>
    <property type="molecule type" value="Genomic_DNA"/>
</dbReference>
<dbReference type="InterPro" id="IPR036860">
    <property type="entry name" value="SH2_dom_sf"/>
</dbReference>
<feature type="domain" description="SH3" evidence="4">
    <location>
        <begin position="75"/>
        <end position="136"/>
    </location>
</feature>
<dbReference type="PROSITE" id="PS50002">
    <property type="entry name" value="SH3"/>
    <property type="match status" value="1"/>
</dbReference>
<organism evidence="7">
    <name type="scientific">Schistocephalus solidus</name>
    <name type="common">Tapeworm</name>
    <dbReference type="NCBI Taxonomy" id="70667"/>
    <lineage>
        <taxon>Eukaryota</taxon>
        <taxon>Metazoa</taxon>
        <taxon>Spiralia</taxon>
        <taxon>Lophotrochozoa</taxon>
        <taxon>Platyhelminthes</taxon>
        <taxon>Cestoda</taxon>
        <taxon>Eucestoda</taxon>
        <taxon>Diphyllobothriidea</taxon>
        <taxon>Diphyllobothriidae</taxon>
        <taxon>Schistocephalus</taxon>
    </lineage>
</organism>
<keyword evidence="6" id="KW-1185">Reference proteome</keyword>
<dbReference type="SUPFAM" id="SSF55550">
    <property type="entry name" value="SH2 domain"/>
    <property type="match status" value="1"/>
</dbReference>
<evidence type="ECO:0000259" key="4">
    <source>
        <dbReference type="PROSITE" id="PS50002"/>
    </source>
</evidence>
<protein>
    <submittedName>
        <fullName evidence="7">SH3 domain-containing protein</fullName>
    </submittedName>
</protein>
<dbReference type="InterPro" id="IPR036028">
    <property type="entry name" value="SH3-like_dom_sf"/>
</dbReference>
<dbReference type="STRING" id="70667.A0A183SYS1"/>
<dbReference type="InterPro" id="IPR001452">
    <property type="entry name" value="SH3_domain"/>
</dbReference>
<reference evidence="5 6" key="2">
    <citation type="submission" date="2018-11" db="EMBL/GenBank/DDBJ databases">
        <authorList>
            <consortium name="Pathogen Informatics"/>
        </authorList>
    </citation>
    <scope>NUCLEOTIDE SEQUENCE [LARGE SCALE GENOMIC DNA]</scope>
    <source>
        <strain evidence="5 6">NST_G2</strain>
    </source>
</reference>
<dbReference type="InterPro" id="IPR043539">
    <property type="entry name" value="Grb2-like"/>
</dbReference>
<dbReference type="PRINTS" id="PR00452">
    <property type="entry name" value="SH3DOMAIN"/>
</dbReference>
<dbReference type="CDD" id="cd00174">
    <property type="entry name" value="SH3"/>
    <property type="match status" value="1"/>
</dbReference>
<evidence type="ECO:0000313" key="7">
    <source>
        <dbReference type="WBParaSite" id="SSLN_0000972701-mRNA-1"/>
    </source>
</evidence>
<dbReference type="Gene3D" id="3.30.505.10">
    <property type="entry name" value="SH2 domain"/>
    <property type="match status" value="1"/>
</dbReference>
<dbReference type="FunFam" id="2.30.30.40:FF:000072">
    <property type="entry name" value="Unconventional Myosin IB"/>
    <property type="match status" value="1"/>
</dbReference>
<name>A0A183SYS1_SCHSO</name>
<reference evidence="7" key="1">
    <citation type="submission" date="2016-06" db="UniProtKB">
        <authorList>
            <consortium name="WormBaseParasite"/>
        </authorList>
    </citation>
    <scope>IDENTIFICATION</scope>
</reference>
<keyword evidence="2" id="KW-0727">SH2 domain</keyword>
<evidence type="ECO:0000256" key="1">
    <source>
        <dbReference type="ARBA" id="ARBA00022443"/>
    </source>
</evidence>
<evidence type="ECO:0000313" key="5">
    <source>
        <dbReference type="EMBL" id="VDL95754.1"/>
    </source>
</evidence>
<dbReference type="Proteomes" id="UP000275846">
    <property type="component" value="Unassembled WGS sequence"/>
</dbReference>
<evidence type="ECO:0000256" key="3">
    <source>
        <dbReference type="PROSITE-ProRule" id="PRU00192"/>
    </source>
</evidence>
<sequence length="141" mass="16583">MKVLHFKVLQDDRGKYFIWMCRFDSVNQLIEYHKKTTISRDRLLTLVDPQPSKVKAHFPVLLYYVFTFGNSGQSHSIQRVIARFDFEANDKEELSFRRGDVIEVLGREDENWWQGRLTKSDQVGLFPANYVDIIPPLTTSQ</sequence>
<dbReference type="WBParaSite" id="SSLN_0000972701-mRNA-1">
    <property type="protein sequence ID" value="SSLN_0000972701-mRNA-1"/>
    <property type="gene ID" value="SSLN_0000972701"/>
</dbReference>
<dbReference type="AlphaFoldDB" id="A0A183SYS1"/>
<keyword evidence="1 3" id="KW-0728">SH3 domain</keyword>
<dbReference type="SUPFAM" id="SSF50044">
    <property type="entry name" value="SH3-domain"/>
    <property type="match status" value="1"/>
</dbReference>
<evidence type="ECO:0000256" key="2">
    <source>
        <dbReference type="ARBA" id="ARBA00022999"/>
    </source>
</evidence>
<dbReference type="SMART" id="SM00326">
    <property type="entry name" value="SH3"/>
    <property type="match status" value="1"/>
</dbReference>
<gene>
    <name evidence="5" type="ORF">SSLN_LOCUS9369</name>
</gene>